<feature type="transmembrane region" description="Helical" evidence="6">
    <location>
        <begin position="279"/>
        <end position="302"/>
    </location>
</feature>
<feature type="transmembrane region" description="Helical" evidence="6">
    <location>
        <begin position="40"/>
        <end position="69"/>
    </location>
</feature>
<keyword evidence="4 6" id="KW-1133">Transmembrane helix</keyword>
<name>A0ABP1PIR1_XYLVO</name>
<keyword evidence="2 6" id="KW-1003">Cell membrane</keyword>
<keyword evidence="6" id="KW-0807">Transducer</keyword>
<evidence type="ECO:0000256" key="1">
    <source>
        <dbReference type="ARBA" id="ARBA00004651"/>
    </source>
</evidence>
<evidence type="ECO:0000256" key="2">
    <source>
        <dbReference type="ARBA" id="ARBA00022475"/>
    </source>
</evidence>
<comment type="subcellular location">
    <subcellularLocation>
        <location evidence="1 6">Cell membrane</location>
        <topology evidence="1 6">Multi-pass membrane protein</topology>
    </subcellularLocation>
</comment>
<comment type="caution">
    <text evidence="7">The sequence shown here is derived from an EMBL/GenBank/DDBJ whole genome shotgun (WGS) entry which is preliminary data.</text>
</comment>
<evidence type="ECO:0000313" key="8">
    <source>
        <dbReference type="Proteomes" id="UP001642520"/>
    </source>
</evidence>
<feature type="transmembrane region" description="Helical" evidence="6">
    <location>
        <begin position="174"/>
        <end position="191"/>
    </location>
</feature>
<keyword evidence="3 6" id="KW-0812">Transmembrane</keyword>
<reference evidence="7 8" key="1">
    <citation type="submission" date="2024-08" db="EMBL/GenBank/DDBJ databases">
        <authorList>
            <person name="Will J Nash"/>
            <person name="Angela Man"/>
            <person name="Seanna McTaggart"/>
            <person name="Kendall Baker"/>
            <person name="Tom Barker"/>
            <person name="Leah Catchpole"/>
            <person name="Alex Durrant"/>
            <person name="Karim Gharbi"/>
            <person name="Naomi Irish"/>
            <person name="Gemy Kaithakottil"/>
            <person name="Debby Ku"/>
            <person name="Aaliyah Providence"/>
            <person name="Felix Shaw"/>
            <person name="David Swarbreck"/>
            <person name="Chris Watkins"/>
            <person name="Ann M. McCartney"/>
            <person name="Giulio Formenti"/>
            <person name="Alice Mouton"/>
            <person name="Noel Vella"/>
            <person name="Bjorn M von Reumont"/>
            <person name="Adriana Vella"/>
            <person name="Wilfried Haerty"/>
        </authorList>
    </citation>
    <scope>NUCLEOTIDE SEQUENCE [LARGE SCALE GENOMIC DNA]</scope>
</reference>
<feature type="transmembrane region" description="Helical" evidence="6">
    <location>
        <begin position="255"/>
        <end position="273"/>
    </location>
</feature>
<keyword evidence="5 6" id="KW-0472">Membrane</keyword>
<keyword evidence="6" id="KW-0675">Receptor</keyword>
<evidence type="ECO:0000256" key="5">
    <source>
        <dbReference type="ARBA" id="ARBA00023136"/>
    </source>
</evidence>
<gene>
    <name evidence="7" type="ORF">XYLVIOL_LOCUS10817</name>
</gene>
<dbReference type="EMBL" id="CAXAJV020001301">
    <property type="protein sequence ID" value="CAL7951976.1"/>
    <property type="molecule type" value="Genomic_DNA"/>
</dbReference>
<keyword evidence="8" id="KW-1185">Reference proteome</keyword>
<evidence type="ECO:0000256" key="6">
    <source>
        <dbReference type="RuleBase" id="RU363108"/>
    </source>
</evidence>
<evidence type="ECO:0000256" key="4">
    <source>
        <dbReference type="ARBA" id="ARBA00022989"/>
    </source>
</evidence>
<accession>A0ABP1PIR1</accession>
<feature type="transmembrane region" description="Helical" evidence="6">
    <location>
        <begin position="75"/>
        <end position="95"/>
    </location>
</feature>
<feature type="transmembrane region" description="Helical" evidence="6">
    <location>
        <begin position="15"/>
        <end position="33"/>
    </location>
</feature>
<evidence type="ECO:0000313" key="7">
    <source>
        <dbReference type="EMBL" id="CAL7951976.1"/>
    </source>
</evidence>
<feature type="transmembrane region" description="Helical" evidence="6">
    <location>
        <begin position="134"/>
        <end position="154"/>
    </location>
</feature>
<dbReference type="Pfam" id="PF08395">
    <property type="entry name" value="7tm_7"/>
    <property type="match status" value="1"/>
</dbReference>
<proteinExistence type="inferred from homology"/>
<comment type="function">
    <text evidence="6">Gustatory receptor which mediates acceptance or avoidance behavior, depending on its substrates.</text>
</comment>
<sequence length="313" mass="36845">MVMTLFHPSDIYKESWLLLGVIKVLGLYPITFSRTTCTNYIYVMILLICFGTLQTCAFYHIVHTFAALIDVNSTFLFRAFRYLINIILFPMIMILSTHQNSKLRRAFEQIDNVDQNMKFLNTEIDHTSCMKSDVSTITTVIFIVILSNLMDYYGLLGEDTDFKYLFISWMLERVPDFVNVIIICSFTVFVNKIKFRFKQINLTLNIMTKGKSFVSISETSDANNVFRYKLLKTLRIELCKTITLLNEAYGFRFKILLMIYISYICFHICIIYIHGFYMLYIVDVNLTVVWCIIDFIKVVYLLQSYRSLTLEYI</sequence>
<evidence type="ECO:0000256" key="3">
    <source>
        <dbReference type="ARBA" id="ARBA00022692"/>
    </source>
</evidence>
<dbReference type="Proteomes" id="UP001642520">
    <property type="component" value="Unassembled WGS sequence"/>
</dbReference>
<comment type="similarity">
    <text evidence="6">Belongs to the insect chemoreceptor superfamily. Gustatory receptor (GR) family.</text>
</comment>
<protein>
    <recommendedName>
        <fullName evidence="6">Gustatory receptor</fullName>
    </recommendedName>
</protein>
<dbReference type="InterPro" id="IPR013604">
    <property type="entry name" value="7TM_chemorcpt"/>
</dbReference>
<organism evidence="7 8">
    <name type="scientific">Xylocopa violacea</name>
    <name type="common">Violet carpenter bee</name>
    <name type="synonym">Apis violacea</name>
    <dbReference type="NCBI Taxonomy" id="135666"/>
    <lineage>
        <taxon>Eukaryota</taxon>
        <taxon>Metazoa</taxon>
        <taxon>Ecdysozoa</taxon>
        <taxon>Arthropoda</taxon>
        <taxon>Hexapoda</taxon>
        <taxon>Insecta</taxon>
        <taxon>Pterygota</taxon>
        <taxon>Neoptera</taxon>
        <taxon>Endopterygota</taxon>
        <taxon>Hymenoptera</taxon>
        <taxon>Apocrita</taxon>
        <taxon>Aculeata</taxon>
        <taxon>Apoidea</taxon>
        <taxon>Anthophila</taxon>
        <taxon>Apidae</taxon>
        <taxon>Xylocopa</taxon>
        <taxon>Xylocopa</taxon>
    </lineage>
</organism>